<feature type="region of interest" description="Disordered" evidence="5">
    <location>
        <begin position="99"/>
        <end position="118"/>
    </location>
</feature>
<comment type="caution">
    <text evidence="8">The sequence shown here is derived from an EMBL/GenBank/DDBJ whole genome shotgun (WGS) entry which is preliminary data.</text>
</comment>
<dbReference type="Pfam" id="PF06305">
    <property type="entry name" value="LapA_dom"/>
    <property type="match status" value="1"/>
</dbReference>
<feature type="compositionally biased region" description="Polar residues" evidence="5">
    <location>
        <begin position="109"/>
        <end position="118"/>
    </location>
</feature>
<keyword evidence="9" id="KW-1185">Reference proteome</keyword>
<sequence length="118" mass="13169">MRQVNFVIIFIFCLAFALFSIENTELGIIHLIPGVEVQAPISIELLIALGLGGVLAWLFSVWTHLERLVWSGQKVRQKNARIQELECKIEEYQTQIQSLQPSLPPAGDSITQEAPANA</sequence>
<keyword evidence="3 6" id="KW-1133">Transmembrane helix</keyword>
<evidence type="ECO:0000313" key="8">
    <source>
        <dbReference type="EMBL" id="MBE9213433.1"/>
    </source>
</evidence>
<dbReference type="InterPro" id="IPR010445">
    <property type="entry name" value="LapA_dom"/>
</dbReference>
<evidence type="ECO:0000256" key="1">
    <source>
        <dbReference type="ARBA" id="ARBA00022475"/>
    </source>
</evidence>
<accession>A0A8J7F0D2</accession>
<organism evidence="8 9">
    <name type="scientific">Plectonema cf. radiosum LEGE 06105</name>
    <dbReference type="NCBI Taxonomy" id="945769"/>
    <lineage>
        <taxon>Bacteria</taxon>
        <taxon>Bacillati</taxon>
        <taxon>Cyanobacteriota</taxon>
        <taxon>Cyanophyceae</taxon>
        <taxon>Oscillatoriophycideae</taxon>
        <taxon>Oscillatoriales</taxon>
        <taxon>Microcoleaceae</taxon>
        <taxon>Plectonema</taxon>
    </lineage>
</organism>
<feature type="transmembrane region" description="Helical" evidence="6">
    <location>
        <begin position="39"/>
        <end position="59"/>
    </location>
</feature>
<evidence type="ECO:0000259" key="7">
    <source>
        <dbReference type="Pfam" id="PF06305"/>
    </source>
</evidence>
<keyword evidence="2 6" id="KW-0812">Transmembrane</keyword>
<evidence type="ECO:0000256" key="5">
    <source>
        <dbReference type="SAM" id="MobiDB-lite"/>
    </source>
</evidence>
<evidence type="ECO:0000256" key="2">
    <source>
        <dbReference type="ARBA" id="ARBA00022692"/>
    </source>
</evidence>
<protein>
    <submittedName>
        <fullName evidence="8">LapA family protein</fullName>
    </submittedName>
</protein>
<keyword evidence="4 6" id="KW-0472">Membrane</keyword>
<dbReference type="GO" id="GO:0005886">
    <property type="term" value="C:plasma membrane"/>
    <property type="evidence" value="ECO:0007669"/>
    <property type="project" value="InterPro"/>
</dbReference>
<keyword evidence="1" id="KW-1003">Cell membrane</keyword>
<proteinExistence type="predicted"/>
<reference evidence="8" key="1">
    <citation type="submission" date="2020-10" db="EMBL/GenBank/DDBJ databases">
        <authorList>
            <person name="Castelo-Branco R."/>
            <person name="Eusebio N."/>
            <person name="Adriana R."/>
            <person name="Vieira A."/>
            <person name="Brugerolle De Fraissinette N."/>
            <person name="Rezende De Castro R."/>
            <person name="Schneider M.P."/>
            <person name="Vasconcelos V."/>
            <person name="Leao P.N."/>
        </authorList>
    </citation>
    <scope>NUCLEOTIDE SEQUENCE</scope>
    <source>
        <strain evidence="8">LEGE 06105</strain>
    </source>
</reference>
<dbReference type="Proteomes" id="UP000620559">
    <property type="component" value="Unassembled WGS sequence"/>
</dbReference>
<name>A0A8J7F0D2_9CYAN</name>
<dbReference type="RefSeq" id="WP_193920342.1">
    <property type="nucleotide sequence ID" value="NZ_JADEWL010000033.1"/>
</dbReference>
<evidence type="ECO:0000256" key="6">
    <source>
        <dbReference type="SAM" id="Phobius"/>
    </source>
</evidence>
<evidence type="ECO:0000313" key="9">
    <source>
        <dbReference type="Proteomes" id="UP000620559"/>
    </source>
</evidence>
<gene>
    <name evidence="8" type="ORF">IQ247_12275</name>
</gene>
<dbReference type="EMBL" id="JADEWL010000033">
    <property type="protein sequence ID" value="MBE9213433.1"/>
    <property type="molecule type" value="Genomic_DNA"/>
</dbReference>
<dbReference type="AlphaFoldDB" id="A0A8J7F0D2"/>
<evidence type="ECO:0000256" key="3">
    <source>
        <dbReference type="ARBA" id="ARBA00022989"/>
    </source>
</evidence>
<feature type="domain" description="Lipopolysaccharide assembly protein A" evidence="7">
    <location>
        <begin position="29"/>
        <end position="92"/>
    </location>
</feature>
<evidence type="ECO:0000256" key="4">
    <source>
        <dbReference type="ARBA" id="ARBA00023136"/>
    </source>
</evidence>